<gene>
    <name evidence="1" type="ORF">F5985_16505</name>
</gene>
<organism evidence="1 2">
    <name type="scientific">Malikia spinosa</name>
    <dbReference type="NCBI Taxonomy" id="86180"/>
    <lineage>
        <taxon>Bacteria</taxon>
        <taxon>Pseudomonadati</taxon>
        <taxon>Pseudomonadota</taxon>
        <taxon>Betaproteobacteria</taxon>
        <taxon>Burkholderiales</taxon>
        <taxon>Comamonadaceae</taxon>
        <taxon>Malikia</taxon>
    </lineage>
</organism>
<dbReference type="RefSeq" id="WP_161126229.1">
    <property type="nucleotide sequence ID" value="NZ_VYSB01000025.1"/>
</dbReference>
<protein>
    <submittedName>
        <fullName evidence="1">Uncharacterized protein</fullName>
    </submittedName>
</protein>
<evidence type="ECO:0000313" key="2">
    <source>
        <dbReference type="Proteomes" id="UP000481947"/>
    </source>
</evidence>
<evidence type="ECO:0000313" key="1">
    <source>
        <dbReference type="EMBL" id="MYZ53685.1"/>
    </source>
</evidence>
<dbReference type="EMBL" id="VYSB01000025">
    <property type="protein sequence ID" value="MYZ53685.1"/>
    <property type="molecule type" value="Genomic_DNA"/>
</dbReference>
<comment type="caution">
    <text evidence="1">The sequence shown here is derived from an EMBL/GenBank/DDBJ whole genome shotgun (WGS) entry which is preliminary data.</text>
</comment>
<reference evidence="1 2" key="1">
    <citation type="submission" date="2019-09" db="EMBL/GenBank/DDBJ databases">
        <title>Identification of Malikia spinosa a prominent benzene-, toluene-, and ethylbenzene-degrading bacterium: enrichment, isolation and whole genome sequencing.</title>
        <authorList>
            <person name="Tancsics A."/>
            <person name="Revesz F."/>
            <person name="Kriszt B."/>
        </authorList>
    </citation>
    <scope>NUCLEOTIDE SEQUENCE [LARGE SCALE GENOMIC DNA]</scope>
    <source>
        <strain evidence="1 2">AB6</strain>
    </source>
</reference>
<proteinExistence type="predicted"/>
<accession>A0A7C9NCQ3</accession>
<name>A0A7C9NCQ3_9BURK</name>
<dbReference type="AlphaFoldDB" id="A0A7C9NCQ3"/>
<sequence>MTDVNRYKNLTNKQARELVRTHEEAVWPAYISLLGGNRPLIVEIENDVYLIALLNQEGEVLKYGLMDEASKDALLDDLSEIRQADYEYACTYSAGFKYCYYSNEQINDYVEYELNSWN</sequence>
<dbReference type="Proteomes" id="UP000481947">
    <property type="component" value="Unassembled WGS sequence"/>
</dbReference>